<dbReference type="KEGG" id="vg:64766319"/>
<keyword evidence="2" id="KW-1185">Reference proteome</keyword>
<dbReference type="EMBL" id="MG962366">
    <property type="protein sequence ID" value="AVO25005.1"/>
    <property type="molecule type" value="Genomic_DNA"/>
</dbReference>
<evidence type="ECO:0000313" key="2">
    <source>
        <dbReference type="Proteomes" id="UP000241290"/>
    </source>
</evidence>
<name>A0A2P1JXE9_9CAUD</name>
<reference evidence="2" key="1">
    <citation type="submission" date="2018-02" db="EMBL/GenBank/DDBJ databases">
        <authorList>
            <person name="Cohen D.B."/>
            <person name="Kent A.D."/>
        </authorList>
    </citation>
    <scope>NUCLEOTIDE SEQUENCE [LARGE SCALE GENOMIC DNA]</scope>
</reference>
<dbReference type="Proteomes" id="UP000241290">
    <property type="component" value="Genome"/>
</dbReference>
<dbReference type="RefSeq" id="YP_010059088.1">
    <property type="nucleotide sequence ID" value="NC_054724.1"/>
</dbReference>
<dbReference type="GeneID" id="64766319"/>
<protein>
    <submittedName>
        <fullName evidence="1">Uncharacterized protein</fullName>
    </submittedName>
</protein>
<evidence type="ECO:0000313" key="1">
    <source>
        <dbReference type="EMBL" id="AVO25005.1"/>
    </source>
</evidence>
<organism evidence="1 2">
    <name type="scientific">Rhodococcus phage Finch</name>
    <dbReference type="NCBI Taxonomy" id="2094144"/>
    <lineage>
        <taxon>Viruses</taxon>
        <taxon>Duplodnaviria</taxon>
        <taxon>Heunggongvirae</taxon>
        <taxon>Uroviricota</taxon>
        <taxon>Caudoviricetes</taxon>
        <taxon>Finchvirus</taxon>
        <taxon>Finchvirus finch</taxon>
    </lineage>
</organism>
<proteinExistence type="predicted"/>
<gene>
    <name evidence="1" type="primary">66</name>
    <name evidence="1" type="ORF">SEA_FINCH_66</name>
</gene>
<sequence length="108" mass="12398">MIVEVPSYKVLCDRCQTEFYDGEFNIFEDEGMAVESAIDSFNWAENSEVGTLYCPKCTWCEVCDDKTAMWEEEFGKILCSDCYDDHLQREEEAEDQANEATTKMGDGN</sequence>
<accession>A0A2P1JXE9</accession>
<dbReference type="Gene3D" id="2.10.110.10">
    <property type="entry name" value="Cysteine Rich Protein"/>
    <property type="match status" value="1"/>
</dbReference>